<evidence type="ECO:0000313" key="3">
    <source>
        <dbReference type="Proteomes" id="UP001230188"/>
    </source>
</evidence>
<proteinExistence type="predicted"/>
<evidence type="ECO:0000256" key="1">
    <source>
        <dbReference type="SAM" id="Phobius"/>
    </source>
</evidence>
<comment type="caution">
    <text evidence="2">The sequence shown here is derived from an EMBL/GenBank/DDBJ whole genome shotgun (WGS) entry which is preliminary data.</text>
</comment>
<organism evidence="2 3">
    <name type="scientific">Chrysophaeum taylorii</name>
    <dbReference type="NCBI Taxonomy" id="2483200"/>
    <lineage>
        <taxon>Eukaryota</taxon>
        <taxon>Sar</taxon>
        <taxon>Stramenopiles</taxon>
        <taxon>Ochrophyta</taxon>
        <taxon>Pelagophyceae</taxon>
        <taxon>Pelagomonadales</taxon>
        <taxon>Pelagomonadaceae</taxon>
        <taxon>Chrysophaeum</taxon>
    </lineage>
</organism>
<keyword evidence="1" id="KW-0472">Membrane</keyword>
<keyword evidence="1" id="KW-0812">Transmembrane</keyword>
<reference evidence="2" key="1">
    <citation type="submission" date="2023-01" db="EMBL/GenBank/DDBJ databases">
        <title>Metagenome sequencing of chrysophaentin producing Chrysophaeum taylorii.</title>
        <authorList>
            <person name="Davison J."/>
            <person name="Bewley C."/>
        </authorList>
    </citation>
    <scope>NUCLEOTIDE SEQUENCE</scope>
    <source>
        <strain evidence="2">NIES-1699</strain>
    </source>
</reference>
<gene>
    <name evidence="2" type="ORF">CTAYLR_003429</name>
</gene>
<name>A0AAD7U7K7_9STRA</name>
<feature type="transmembrane region" description="Helical" evidence="1">
    <location>
        <begin position="141"/>
        <end position="161"/>
    </location>
</feature>
<dbReference type="EMBL" id="JAQMWT010000546">
    <property type="protein sequence ID" value="KAJ8599747.1"/>
    <property type="molecule type" value="Genomic_DNA"/>
</dbReference>
<evidence type="ECO:0000313" key="2">
    <source>
        <dbReference type="EMBL" id="KAJ8599747.1"/>
    </source>
</evidence>
<sequence length="179" mass="19697">MPGLIQEKLAHNPKLNTAQLVFNTHLPDDAFDFLLDMRPDLKPLVSDLVTDELALELKSMRKDDVSPEALEEIQIDMRWRAMATISGGLLLAGPFLRLPEVLQETICGEIVMFEPALAPLGVFSVVARLRVDDHVAWNSGMLALATIIISGLLVYLCARFFETVQGAGRLACRSGLLAK</sequence>
<dbReference type="Proteomes" id="UP001230188">
    <property type="component" value="Unassembled WGS sequence"/>
</dbReference>
<keyword evidence="1" id="KW-1133">Transmembrane helix</keyword>
<accession>A0AAD7U7K7</accession>
<keyword evidence="3" id="KW-1185">Reference proteome</keyword>
<protein>
    <submittedName>
        <fullName evidence="2">Uncharacterized protein</fullName>
    </submittedName>
</protein>
<dbReference type="AlphaFoldDB" id="A0AAD7U7K7"/>